<dbReference type="Proteomes" id="UP000664578">
    <property type="component" value="Unassembled WGS sequence"/>
</dbReference>
<dbReference type="EMBL" id="JAEMWV010000002">
    <property type="protein sequence ID" value="MBN8250822.1"/>
    <property type="molecule type" value="Genomic_DNA"/>
</dbReference>
<dbReference type="RefSeq" id="WP_206782211.1">
    <property type="nucleotide sequence ID" value="NZ_CP090431.1"/>
</dbReference>
<reference evidence="1" key="1">
    <citation type="submission" date="2020-12" db="EMBL/GenBank/DDBJ databases">
        <title>PHA producing bacteria isolated from mangrove.</title>
        <authorList>
            <person name="Zheng W."/>
            <person name="Yu S."/>
            <person name="Huang Y."/>
        </authorList>
    </citation>
    <scope>NUCLEOTIDE SEQUENCE</scope>
    <source>
        <strain evidence="1">GN22-4</strain>
    </source>
</reference>
<dbReference type="GeneID" id="93681505"/>
<gene>
    <name evidence="1" type="ORF">JF537_04415</name>
</gene>
<comment type="caution">
    <text evidence="1">The sequence shown here is derived from an EMBL/GenBank/DDBJ whole genome shotgun (WGS) entry which is preliminary data.</text>
</comment>
<keyword evidence="1" id="KW-0378">Hydrolase</keyword>
<organism evidence="1 2">
    <name type="scientific">Priestia flexa</name>
    <dbReference type="NCBI Taxonomy" id="86664"/>
    <lineage>
        <taxon>Bacteria</taxon>
        <taxon>Bacillati</taxon>
        <taxon>Bacillota</taxon>
        <taxon>Bacilli</taxon>
        <taxon>Bacillales</taxon>
        <taxon>Bacillaceae</taxon>
        <taxon>Priestia</taxon>
    </lineage>
</organism>
<dbReference type="CDD" id="cd00229">
    <property type="entry name" value="SGNH_hydrolase"/>
    <property type="match status" value="1"/>
</dbReference>
<dbReference type="AlphaFoldDB" id="A0A8I1MEL4"/>
<accession>A0A8I1MEL4</accession>
<proteinExistence type="predicted"/>
<dbReference type="GO" id="GO:0016787">
    <property type="term" value="F:hydrolase activity"/>
    <property type="evidence" value="ECO:0007669"/>
    <property type="project" value="UniProtKB-KW"/>
</dbReference>
<evidence type="ECO:0000313" key="2">
    <source>
        <dbReference type="Proteomes" id="UP000664578"/>
    </source>
</evidence>
<dbReference type="InterPro" id="IPR036514">
    <property type="entry name" value="SGNH_hydro_sf"/>
</dbReference>
<name>A0A8I1MEL4_9BACI</name>
<dbReference type="Gene3D" id="3.40.50.1110">
    <property type="entry name" value="SGNH hydrolase"/>
    <property type="match status" value="1"/>
</dbReference>
<sequence>MKVFVNILAIIVLIATIVAGKIYWDSNTSAAPASQEKSTSDSSESKAVSGGSWELYTSNLPDSIVDKLAQASETGEPMNLMIVGSQAMSKDENSWPMLLKAELDKTYGSSLIDVTVYEYEGMNTLEFVRGNTYEDIVKADPDVLLFEPFLLNDNGVVGIKNTLDNLSVIMSHITKEVDGVVTILQPSQPIYNATNYPKEAKELEAFSKKNGYEYVDHWGSWPDYTSEEILEYLSEDQRTLTDKGHKVWSEALINYFVAS</sequence>
<evidence type="ECO:0000313" key="1">
    <source>
        <dbReference type="EMBL" id="MBN8250822.1"/>
    </source>
</evidence>
<dbReference type="SUPFAM" id="SSF52266">
    <property type="entry name" value="SGNH hydrolase"/>
    <property type="match status" value="1"/>
</dbReference>
<protein>
    <submittedName>
        <fullName evidence="1">SGNH/GDSL hydrolase family protein</fullName>
    </submittedName>
</protein>